<feature type="compositionally biased region" description="Basic and acidic residues" evidence="1">
    <location>
        <begin position="34"/>
        <end position="48"/>
    </location>
</feature>
<gene>
    <name evidence="2" type="ORF">A2729_00135</name>
</gene>
<dbReference type="Proteomes" id="UP000178930">
    <property type="component" value="Unassembled WGS sequence"/>
</dbReference>
<evidence type="ECO:0000256" key="1">
    <source>
        <dbReference type="SAM" id="MobiDB-lite"/>
    </source>
</evidence>
<evidence type="ECO:0000313" key="3">
    <source>
        <dbReference type="Proteomes" id="UP000178930"/>
    </source>
</evidence>
<reference evidence="2 3" key="1">
    <citation type="journal article" date="2016" name="Nat. Commun.">
        <title>Thousands of microbial genomes shed light on interconnected biogeochemical processes in an aquifer system.</title>
        <authorList>
            <person name="Anantharaman K."/>
            <person name="Brown C.T."/>
            <person name="Hug L.A."/>
            <person name="Sharon I."/>
            <person name="Castelle C.J."/>
            <person name="Probst A.J."/>
            <person name="Thomas B.C."/>
            <person name="Singh A."/>
            <person name="Wilkins M.J."/>
            <person name="Karaoz U."/>
            <person name="Brodie E.L."/>
            <person name="Williams K.H."/>
            <person name="Hubbard S.S."/>
            <person name="Banfield J.F."/>
        </authorList>
    </citation>
    <scope>NUCLEOTIDE SEQUENCE [LARGE SCALE GENOMIC DNA]</scope>
</reference>
<organism evidence="2 3">
    <name type="scientific">Candidatus Buchananbacteria bacterium RIFCSPHIGHO2_01_FULL_39_14</name>
    <dbReference type="NCBI Taxonomy" id="1797532"/>
    <lineage>
        <taxon>Bacteria</taxon>
        <taxon>Candidatus Buchananiibacteriota</taxon>
    </lineage>
</organism>
<protein>
    <submittedName>
        <fullName evidence="2">Uncharacterized protein</fullName>
    </submittedName>
</protein>
<feature type="compositionally biased region" description="Polar residues" evidence="1">
    <location>
        <begin position="66"/>
        <end position="76"/>
    </location>
</feature>
<feature type="region of interest" description="Disordered" evidence="1">
    <location>
        <begin position="128"/>
        <end position="190"/>
    </location>
</feature>
<proteinExistence type="predicted"/>
<evidence type="ECO:0000313" key="2">
    <source>
        <dbReference type="EMBL" id="OGY43489.1"/>
    </source>
</evidence>
<comment type="caution">
    <text evidence="2">The sequence shown here is derived from an EMBL/GenBank/DDBJ whole genome shotgun (WGS) entry which is preliminary data.</text>
</comment>
<accession>A0A1G1XTS6</accession>
<feature type="region of interest" description="Disordered" evidence="1">
    <location>
        <begin position="34"/>
        <end position="81"/>
    </location>
</feature>
<dbReference type="EMBL" id="MHIB01000036">
    <property type="protein sequence ID" value="OGY43489.1"/>
    <property type="molecule type" value="Genomic_DNA"/>
</dbReference>
<name>A0A1G1XTS6_9BACT</name>
<dbReference type="AlphaFoldDB" id="A0A1G1XTS6"/>
<feature type="compositionally biased region" description="Low complexity" evidence="1">
    <location>
        <begin position="128"/>
        <end position="144"/>
    </location>
</feature>
<sequence>MDVEQIQKINTLAVDLMRRGLASDREDAVRQAEQVYHSRDPEGFKSMRETMSGVQSEARRGDASYTAGSSTNTNTGDGDLSSEKVKDILEKNTKYIITQLKAFQEKVEAMDKEIVSLRSQLSSVRASAMSSGNSMGTSSVNSGSGNSGSGQRAVGIQSASPEKPIPDHVVANGNANTPTGPHPRSGNYNVGDVSIEKFFYAGGKR</sequence>